<keyword evidence="3" id="KW-1185">Reference proteome</keyword>
<feature type="region of interest" description="Disordered" evidence="1">
    <location>
        <begin position="56"/>
        <end position="75"/>
    </location>
</feature>
<dbReference type="RefSeq" id="WP_311788808.1">
    <property type="nucleotide sequence ID" value="NZ_JALDYY010000019.1"/>
</dbReference>
<dbReference type="Proteomes" id="UP001161580">
    <property type="component" value="Unassembled WGS sequence"/>
</dbReference>
<evidence type="ECO:0000256" key="1">
    <source>
        <dbReference type="SAM" id="MobiDB-lite"/>
    </source>
</evidence>
<sequence>MHSETKTPSSRATEVRLMQGILKRAGYVTSNIAPDGVHRKETLLVIRRFKAALVDPSLMSPRSGDRRDGGLSDTY</sequence>
<evidence type="ECO:0000313" key="2">
    <source>
        <dbReference type="EMBL" id="MDI7924769.1"/>
    </source>
</evidence>
<accession>A0AAE3QKB9</accession>
<comment type="caution">
    <text evidence="2">The sequence shown here is derived from an EMBL/GenBank/DDBJ whole genome shotgun (WGS) entry which is preliminary data.</text>
</comment>
<dbReference type="EMBL" id="JALDYZ010000018">
    <property type="protein sequence ID" value="MDI7924769.1"/>
    <property type="molecule type" value="Genomic_DNA"/>
</dbReference>
<reference evidence="2" key="1">
    <citation type="submission" date="2022-03" db="EMBL/GenBank/DDBJ databases">
        <title>Fererhizobium litorale gen. nov., sp. nov., isolated from sandy sediments of the Sea of Japan seashore.</title>
        <authorList>
            <person name="Romanenko L."/>
            <person name="Kurilenko V."/>
            <person name="Otstavnykh N."/>
            <person name="Svetashev V."/>
            <person name="Tekutyeva L."/>
            <person name="Isaeva M."/>
            <person name="Mikhailov V."/>
        </authorList>
    </citation>
    <scope>NUCLEOTIDE SEQUENCE</scope>
    <source>
        <strain evidence="2">KMM 9576</strain>
    </source>
</reference>
<gene>
    <name evidence="2" type="ORF">MRS75_22155</name>
</gene>
<organism evidence="2 3">
    <name type="scientific">Ferirhizobium litorale</name>
    <dbReference type="NCBI Taxonomy" id="2927786"/>
    <lineage>
        <taxon>Bacteria</taxon>
        <taxon>Pseudomonadati</taxon>
        <taxon>Pseudomonadota</taxon>
        <taxon>Alphaproteobacteria</taxon>
        <taxon>Hyphomicrobiales</taxon>
        <taxon>Rhizobiaceae</taxon>
        <taxon>Ferirhizobium</taxon>
    </lineage>
</organism>
<feature type="compositionally biased region" description="Basic and acidic residues" evidence="1">
    <location>
        <begin position="63"/>
        <end position="75"/>
    </location>
</feature>
<protein>
    <submittedName>
        <fullName evidence="2">Peptidoglycan-binding protein</fullName>
    </submittedName>
</protein>
<dbReference type="InterPro" id="IPR036365">
    <property type="entry name" value="PGBD-like_sf"/>
</dbReference>
<dbReference type="AlphaFoldDB" id="A0AAE3QKB9"/>
<dbReference type="SUPFAM" id="SSF47090">
    <property type="entry name" value="PGBD-like"/>
    <property type="match status" value="1"/>
</dbReference>
<proteinExistence type="predicted"/>
<evidence type="ECO:0000313" key="3">
    <source>
        <dbReference type="Proteomes" id="UP001161580"/>
    </source>
</evidence>
<name>A0AAE3QKB9_9HYPH</name>